<proteinExistence type="predicted"/>
<gene>
    <name evidence="1" type="ORF">V8G54_001376</name>
</gene>
<protein>
    <submittedName>
        <fullName evidence="1">Uncharacterized protein</fullName>
    </submittedName>
</protein>
<evidence type="ECO:0000313" key="2">
    <source>
        <dbReference type="Proteomes" id="UP001374535"/>
    </source>
</evidence>
<keyword evidence="2" id="KW-1185">Reference proteome</keyword>
<accession>A0AAQ3S9V8</accession>
<reference evidence="1 2" key="1">
    <citation type="journal article" date="2023" name="Life. Sci Alliance">
        <title>Evolutionary insights into 3D genome organization and epigenetic landscape of Vigna mungo.</title>
        <authorList>
            <person name="Junaid A."/>
            <person name="Singh B."/>
            <person name="Bhatia S."/>
        </authorList>
    </citation>
    <scope>NUCLEOTIDE SEQUENCE [LARGE SCALE GENOMIC DNA]</scope>
    <source>
        <strain evidence="1">Urdbean</strain>
    </source>
</reference>
<organism evidence="1 2">
    <name type="scientific">Vigna mungo</name>
    <name type="common">Black gram</name>
    <name type="synonym">Phaseolus mungo</name>
    <dbReference type="NCBI Taxonomy" id="3915"/>
    <lineage>
        <taxon>Eukaryota</taxon>
        <taxon>Viridiplantae</taxon>
        <taxon>Streptophyta</taxon>
        <taxon>Embryophyta</taxon>
        <taxon>Tracheophyta</taxon>
        <taxon>Spermatophyta</taxon>
        <taxon>Magnoliopsida</taxon>
        <taxon>eudicotyledons</taxon>
        <taxon>Gunneridae</taxon>
        <taxon>Pentapetalae</taxon>
        <taxon>rosids</taxon>
        <taxon>fabids</taxon>
        <taxon>Fabales</taxon>
        <taxon>Fabaceae</taxon>
        <taxon>Papilionoideae</taxon>
        <taxon>50 kb inversion clade</taxon>
        <taxon>NPAAA clade</taxon>
        <taxon>indigoferoid/millettioid clade</taxon>
        <taxon>Phaseoleae</taxon>
        <taxon>Vigna</taxon>
    </lineage>
</organism>
<sequence length="162" mass="16195">MSPTPLADVGDAGAVLDLRSNFVEDVLDVGVGSLGTAGHEGGAVARAVFAAGDPHAEVEEAFFGDVVDAAFGVLIPLVAAVDDAVAGLEVVGESGDGLVDGGAGLDEDDDGSGALDGEDEVTRGVLAREREGALVAGPIYGLVDFGGRTVVDGDWEALLRYV</sequence>
<evidence type="ECO:0000313" key="1">
    <source>
        <dbReference type="EMBL" id="WVZ22832.1"/>
    </source>
</evidence>
<name>A0AAQ3S9V8_VIGMU</name>
<dbReference type="AlphaFoldDB" id="A0AAQ3S9V8"/>
<dbReference type="Proteomes" id="UP001374535">
    <property type="component" value="Chromosome 1"/>
</dbReference>
<dbReference type="EMBL" id="CP144700">
    <property type="protein sequence ID" value="WVZ22832.1"/>
    <property type="molecule type" value="Genomic_DNA"/>
</dbReference>